<dbReference type="AlphaFoldDB" id="A0A812IPG3"/>
<organism evidence="1 2">
    <name type="scientific">Symbiodinium pilosum</name>
    <name type="common">Dinoflagellate</name>
    <dbReference type="NCBI Taxonomy" id="2952"/>
    <lineage>
        <taxon>Eukaryota</taxon>
        <taxon>Sar</taxon>
        <taxon>Alveolata</taxon>
        <taxon>Dinophyceae</taxon>
        <taxon>Suessiales</taxon>
        <taxon>Symbiodiniaceae</taxon>
        <taxon>Symbiodinium</taxon>
    </lineage>
</organism>
<dbReference type="EMBL" id="CAJNIZ010000492">
    <property type="protein sequence ID" value="CAE7163306.1"/>
    <property type="molecule type" value="Genomic_DNA"/>
</dbReference>
<accession>A0A812IPG3</accession>
<dbReference type="Gene3D" id="1.25.40.10">
    <property type="entry name" value="Tetratricopeptide repeat domain"/>
    <property type="match status" value="1"/>
</dbReference>
<dbReference type="Proteomes" id="UP000649617">
    <property type="component" value="Unassembled WGS sequence"/>
</dbReference>
<gene>
    <name evidence="1" type="ORF">SPIL2461_LOCUS592</name>
</gene>
<dbReference type="Gene3D" id="2.60.120.330">
    <property type="entry name" value="B-lactam Antibiotic, Isopenicillin N Synthase, Chain"/>
    <property type="match status" value="1"/>
</dbReference>
<reference evidence="1" key="1">
    <citation type="submission" date="2021-02" db="EMBL/GenBank/DDBJ databases">
        <authorList>
            <person name="Dougan E. K."/>
            <person name="Rhodes N."/>
            <person name="Thang M."/>
            <person name="Chan C."/>
        </authorList>
    </citation>
    <scope>NUCLEOTIDE SEQUENCE</scope>
</reference>
<name>A0A812IPG3_SYMPI</name>
<evidence type="ECO:0000313" key="1">
    <source>
        <dbReference type="EMBL" id="CAE7163306.1"/>
    </source>
</evidence>
<evidence type="ECO:0000313" key="2">
    <source>
        <dbReference type="Proteomes" id="UP000649617"/>
    </source>
</evidence>
<protein>
    <submittedName>
        <fullName evidence="1">Uncharacterized protein</fullName>
    </submittedName>
</protein>
<proteinExistence type="predicted"/>
<dbReference type="OrthoDB" id="418691at2759"/>
<dbReference type="Pfam" id="PF18143">
    <property type="entry name" value="HAD_SAK_2"/>
    <property type="match status" value="1"/>
</dbReference>
<comment type="caution">
    <text evidence="1">The sequence shown here is derived from an EMBL/GenBank/DDBJ whole genome shotgun (WGS) entry which is preliminary data.</text>
</comment>
<sequence length="847" mass="94332">MTLLEVNPEHARQAAKLVEIRAELDSLATQHCNACMGKGPAPDFSVVPGLLKEVTAMHEQLPELERAKADMMLGCGWHMLHEDEKALDPLLRVMYSNGGVEVADQLSAILVVMQILRKKGSWDTIVQAGSKAFEVDGGQWADPVLPFLKGVALARLNKPAEAADFLEEAINMNAGFKQAYLEFDQAATTLRDFERCRRVAQKLVQHGGHWVSCWQRPLHFHAGEDPKVTSQPWYDPDKFELVRCLEDNVAVIQGELAALCARPSYRWGGVGTAHRGNQNSSHDADLVAAGEWQEVVLLGDSDECIDNCSHCPAQEAQHKASLSAVGAMYLNDVTTAVDGMDGNVFAGVPWLKRRIVSSNEMLGCMQLLAVQSTFKQWSSLSVQPPGKGEQTLSEESILSKTQVYVLCIPSRLKHAQKLMKRWGFNAVFVPGPDKREPPGCMGQSLGGVAVSLQSGSHQLRMDLDDLVASGVITEGYLDVIWQDVEYMPEGKVACHLGHLNILQRFLASESLGRVQADAVRKAYALIFEDDLEPGQPALAAELRDFLSRVPTDFDLLHLGFVRESLEARKAVDSGGQVFRSVEALGRHAYLVNKRVAELLVEHTLPMYNHGDKMFQQVYQKHNLKAYHPKEPLFYQDRINFESELTERWKPSRAFQPTSDNDFIRDCDRPEMLRRHERKMQEQTEIMAMQSKVSSVLFLNIDGVLNRQKTPSSSSRCGRALPGPLRILARVLQRAPSCVVLTSPWRLDERYAGRFSSALAREGVPWAQAVLAVTPDGRGRGFEGAELKLLEIRSWLESNTWVEEWAILDCLDLTGLDESLHGRVVCTDCRSGLQEEEAELLVNILTGT</sequence>
<dbReference type="InterPro" id="IPR027443">
    <property type="entry name" value="IPNS-like_sf"/>
</dbReference>
<keyword evidence="2" id="KW-1185">Reference proteome</keyword>
<dbReference type="InterPro" id="IPR011990">
    <property type="entry name" value="TPR-like_helical_dom_sf"/>
</dbReference>
<dbReference type="SUPFAM" id="SSF48452">
    <property type="entry name" value="TPR-like"/>
    <property type="match status" value="1"/>
</dbReference>